<dbReference type="InterPro" id="IPR057525">
    <property type="entry name" value="UTP20_C"/>
</dbReference>
<dbReference type="InterPro" id="IPR052575">
    <property type="entry name" value="SSU_processome_comp_20"/>
</dbReference>
<proteinExistence type="predicted"/>
<feature type="domain" description="U3 small nucleolar RNA-associated protein 20 C-terminal" evidence="4">
    <location>
        <begin position="2317"/>
        <end position="2583"/>
    </location>
</feature>
<gene>
    <name evidence="5" type="ORF">CC78DRAFT_509265</name>
</gene>
<dbReference type="Pfam" id="PF20416">
    <property type="entry name" value="UTP20"/>
    <property type="match status" value="1"/>
</dbReference>
<dbReference type="GO" id="GO:0030686">
    <property type="term" value="C:90S preribosome"/>
    <property type="evidence" value="ECO:0007669"/>
    <property type="project" value="TreeGrafter"/>
</dbReference>
<dbReference type="InterPro" id="IPR046523">
    <property type="entry name" value="UTP20_dom"/>
</dbReference>
<feature type="region of interest" description="Disordered" evidence="1">
    <location>
        <begin position="1"/>
        <end position="28"/>
    </location>
</feature>
<dbReference type="SUPFAM" id="SSF48371">
    <property type="entry name" value="ARM repeat"/>
    <property type="match status" value="3"/>
</dbReference>
<dbReference type="GO" id="GO:0032040">
    <property type="term" value="C:small-subunit processome"/>
    <property type="evidence" value="ECO:0007669"/>
    <property type="project" value="TreeGrafter"/>
</dbReference>
<evidence type="ECO:0000256" key="1">
    <source>
        <dbReference type="SAM" id="MobiDB-lite"/>
    </source>
</evidence>
<sequence length="2593" mass="293998">MAAMSRGLVPRSRSAKYPKGGTPSSRKHRFESFSQRIAKLKIEPIRRGRSTILDDAELDTTFSYLKNALDEWRDLNTSEVFTSFAKQIAPLCESLPQVLYHNDRILELLVEYIEKGDTWSEEPLLSLMVHFAHDLGVRFEKHFERVVKSISQLAAKHQAIEVIEWSFTCLAWLFKYLSRMIVPDLRPVFDLMSPLLGKEHQKSFVTRFAADSLSFLVRKAGVIYHRDKNPLNLIMRHVSEQLHGAQGSGRDHEFQQGLMSLFAESIKGVQRGLHSSAVSILQEMLLHTYDKEYTTFCTAPLEPVVIGVVTAIIHHTDTETFEPLLDTILSKVKATLADTRLTALSSRLLFVICGARKGSRVKDWKPILELFPSLLDGLTDSANRPPSDLQEFLSLFAVVFQYCSLNSAILHVQLFERLLQDAWENHFLSFCILFADLGAERFQTLLLPYFKSTELCLALSVLGQKEAIPKGSLQLSARWNSLIIGQFTVIHQSSHTAEDSARIAYECNAFLMAADVLNVECSVKDAICRHLFDALKTAVRVTDPKFASPIDILAAGRGFFFLIQERGFLEPIIELWSSFCRVSPIYGQFLLFWRSLLPVLKAKPDVDLTGPYMDSFKNALMQCLGSPSHDLRLAALEIFDIIVANSEELHSIIAVALLIEQTPVSLQNARSISMRIRQLAKNYPAIRSDEWVGAAMPSFCFGLLHMKLAQAWDDSVSALKEMCETKEGEAHISRIALKWLIESEIHPTAIPTHNENNTTVSRRATEYECTNLMYLRERIHQLQSYSDTMEQRLQSTFDNDHSRLTFMTPFSRSQSLRVLDSIPQAAEKHSRQLVPILLDWALDSPGIDISDSAEEVLEQPSHRWARKDQKALLLVFSKFNNPKVLHKASNVYQALLFLLSNGDVEIQKAALKALLTWKDAAITKYQENLFNLLDDARFREEVSLFMDAGEEDSQLQEEHRDRLLPIILRLLYGKVISGRKGQEAKRKAVFIALTRFKADAVHQFLSIAFGPLKNIPILKDGSLNEVIIQKDLSNHRKQLGMLNMLEDILATLKTTVTSFVDSIIDPLLYCLIKASRRLQATPHSSEFEDESASNAQLSLLKMIRQRGFHSLNILFESCPEFAWTPYLPSIVEELVNPRIQQFPIETAQSVSGLLRLFAAWSKSAYTAPYLVQYNRDVLVKICECLAVPSAKDEVKQFVLDNVLRSLISLVSDIEDETAPKIKLLRNRVHSDVLQPYATTILHQISDLLRKSPGKSVLESGVQTVAELAPHIAGSVEARSMIEIATFLLRQPSKRVNPQTKLGLLRILHEFIQRCDSADLDELFIGIFDSICPLFSSFQDQTSRAVLCNILQDLALHHGDLEVVAGLCKDLNSFSTTKLDEPDFDRRSSAYNSITQNSYRSFSLQQWQPLVYNMLYYIKDNEELSIRVNSSLSLRRFIEASAGYESFKPFLSSALIPGIQNGMREKSELVRVEFLAVLSYLVATYADWPPIYDLHVLLSTDEESSFFSNVLHIQGHRRLRALRRLASHASQLQGNTISRILVPLLEHFIFNKAENEAAHNLAGETIRTITALSRSLEWPQFRSLLKRFIRYLNTREDMQKTIIKLLAGLMDGLNQAGRSNGYMSASSEENGAFLQDSEDAIEVGTVLSTLAKTLPQQEKLTPDLAENILPPLTEFLHNKDESTVSLRVPVAIAVTKVLLVLPPREIETRLPPVLLDICYILKSRSQDGRDMARNTLAEISVLTGPKYLEFILKSLNTALQRGYQLHVLSFTLHHILVQMTSTLRPGEINYCLNHVVDIIMDDIFGVTGQEKDAEEYVSNMKEVKSSKSFDSMDIIARFATPDHFVRLILPVKSLLQERLNAKMVQKIDELLRRVGLGILQNPTVKDRDILVFCYELIQEVYKSNSPSDGAAQEDSRNKRYLVNLKGAPKSGMRGSSSSYIYKITRFSLDILRTVLRKHDELRTPQNLTGFLPIMGDALVQGQEEVQISAIRLLTTIIKVPLAALDKNCSAYVTEGVRIIRDAPSTNTEIAQASLKMISAVLRERPNVEIRERDVANLLKRLLPDLDEPDRQGVTFGFIKALMQRKIVITEIYEVMDKVATMMVTNHTRSVRDLARSNYFHFLLEYPQAKNRFTKQLEFLIKNLRYDYVEGRQSVMEALNLILAKVGDNILQGVLTTIFLPIIHSMANDDSSDCRTMAGALLTRLFERADLQRLKSFRSDLRAWLEQDEDTELKRLGIQCWGLYFETTEFKEKEVDFVLERLQSTVEECVQRKDRDNWELIYYALAVSSKLCKLSPHTCFASNKKDFWRAIQSCISYPHTWVKLTAAKLIGMYFADVATTNGDSGLGSLPLEGSHGLQLSEESMIQLTNAFLKNLSVPNVTEELCAQSVRNLAFLARCLAANGAKWNGREVDDDEVEETASRSAITATPTAIHRLIARLSKIIRRETKIMKLSSLFPKSAVMTLLETLSSKLHVEAMLSSLPHLLTTLHTLTDPAITIPRSTDPAFNDTYKAIIEKAREIMNILQKRMGTSEYLGVMQNVQKGVKQRREDRKTKRKIEAITMPEKYGKEKKRRHEVQKARRKEKSAEKRGQRRGW</sequence>
<dbReference type="Pfam" id="PF07539">
    <property type="entry name" value="UTP20_N"/>
    <property type="match status" value="1"/>
</dbReference>
<dbReference type="EMBL" id="ML986583">
    <property type="protein sequence ID" value="KAF2269148.1"/>
    <property type="molecule type" value="Genomic_DNA"/>
</dbReference>
<evidence type="ECO:0000259" key="3">
    <source>
        <dbReference type="Pfam" id="PF20416"/>
    </source>
</evidence>
<keyword evidence="6" id="KW-1185">Reference proteome</keyword>
<evidence type="ECO:0008006" key="7">
    <source>
        <dbReference type="Google" id="ProtNLM"/>
    </source>
</evidence>
<dbReference type="Proteomes" id="UP000800093">
    <property type="component" value="Unassembled WGS sequence"/>
</dbReference>
<dbReference type="InterPro" id="IPR011989">
    <property type="entry name" value="ARM-like"/>
</dbReference>
<feature type="domain" description="U3 small nucleolar RNA-associated protein 20" evidence="3">
    <location>
        <begin position="1678"/>
        <end position="1896"/>
    </location>
</feature>
<protein>
    <recommendedName>
        <fullName evidence="7">HEAT repeat protein</fullName>
    </recommendedName>
</protein>
<dbReference type="PANTHER" id="PTHR17695:SF11">
    <property type="entry name" value="SMALL SUBUNIT PROCESSOME COMPONENT 20 HOMOLOG"/>
    <property type="match status" value="1"/>
</dbReference>
<dbReference type="Pfam" id="PF23099">
    <property type="entry name" value="UTP20_C"/>
    <property type="match status" value="1"/>
</dbReference>
<dbReference type="Gene3D" id="1.25.10.10">
    <property type="entry name" value="Leucine-rich Repeat Variant"/>
    <property type="match status" value="5"/>
</dbReference>
<name>A0A9P4N9L5_9PLEO</name>
<feature type="region of interest" description="Disordered" evidence="1">
    <location>
        <begin position="2560"/>
        <end position="2593"/>
    </location>
</feature>
<comment type="caution">
    <text evidence="5">The sequence shown here is derived from an EMBL/GenBank/DDBJ whole genome shotgun (WGS) entry which is preliminary data.</text>
</comment>
<dbReference type="InterPro" id="IPR011430">
    <property type="entry name" value="UTP20_N"/>
</dbReference>
<accession>A0A9P4N9L5</accession>
<dbReference type="InterPro" id="IPR016024">
    <property type="entry name" value="ARM-type_fold"/>
</dbReference>
<dbReference type="OrthoDB" id="360653at2759"/>
<organism evidence="5 6">
    <name type="scientific">Lojkania enalia</name>
    <dbReference type="NCBI Taxonomy" id="147567"/>
    <lineage>
        <taxon>Eukaryota</taxon>
        <taxon>Fungi</taxon>
        <taxon>Dikarya</taxon>
        <taxon>Ascomycota</taxon>
        <taxon>Pezizomycotina</taxon>
        <taxon>Dothideomycetes</taxon>
        <taxon>Pleosporomycetidae</taxon>
        <taxon>Pleosporales</taxon>
        <taxon>Pleosporales incertae sedis</taxon>
        <taxon>Lojkania</taxon>
    </lineage>
</organism>
<evidence type="ECO:0000313" key="5">
    <source>
        <dbReference type="EMBL" id="KAF2269148.1"/>
    </source>
</evidence>
<feature type="domain" description="U3 small nucleolar RNA-associated protein 20 N-terminal" evidence="2">
    <location>
        <begin position="863"/>
        <end position="1466"/>
    </location>
</feature>
<evidence type="ECO:0000313" key="6">
    <source>
        <dbReference type="Proteomes" id="UP000800093"/>
    </source>
</evidence>
<feature type="compositionally biased region" description="Basic residues" evidence="1">
    <location>
        <begin position="2566"/>
        <end position="2581"/>
    </location>
</feature>
<dbReference type="PANTHER" id="PTHR17695">
    <property type="entry name" value="SMALL SUBUNIT PROCESSOME COMPONENT 20 HOMOLOG"/>
    <property type="match status" value="1"/>
</dbReference>
<evidence type="ECO:0000259" key="4">
    <source>
        <dbReference type="Pfam" id="PF23099"/>
    </source>
</evidence>
<reference evidence="6" key="1">
    <citation type="journal article" date="2020" name="Stud. Mycol.">
        <title>101 Dothideomycetes genomes: A test case for predicting lifestyles and emergence of pathogens.</title>
        <authorList>
            <person name="Haridas S."/>
            <person name="Albert R."/>
            <person name="Binder M."/>
            <person name="Bloem J."/>
            <person name="LaButti K."/>
            <person name="Salamov A."/>
            <person name="Andreopoulos B."/>
            <person name="Baker S."/>
            <person name="Barry K."/>
            <person name="Bills G."/>
            <person name="Bluhm B."/>
            <person name="Cannon C."/>
            <person name="Castanera R."/>
            <person name="Culley D."/>
            <person name="Daum C."/>
            <person name="Ezra D."/>
            <person name="Gonzalez J."/>
            <person name="Henrissat B."/>
            <person name="Kuo A."/>
            <person name="Liang C."/>
            <person name="Lipzen A."/>
            <person name="Lutzoni F."/>
            <person name="Magnuson J."/>
            <person name="Mondo S."/>
            <person name="Nolan M."/>
            <person name="Ohm R."/>
            <person name="Pangilinan J."/>
            <person name="Park H.-J."/>
            <person name="Ramirez L."/>
            <person name="Alfaro M."/>
            <person name="Sun H."/>
            <person name="Tritt A."/>
            <person name="Yoshinaga Y."/>
            <person name="Zwiers L.-H."/>
            <person name="Turgeon B."/>
            <person name="Goodwin S."/>
            <person name="Spatafora J."/>
            <person name="Crous P."/>
            <person name="Grigoriev I."/>
        </authorList>
    </citation>
    <scope>NUCLEOTIDE SEQUENCE [LARGE SCALE GENOMIC DNA]</scope>
    <source>
        <strain evidence="6">CBS 304.66</strain>
    </source>
</reference>
<evidence type="ECO:0000259" key="2">
    <source>
        <dbReference type="Pfam" id="PF07539"/>
    </source>
</evidence>